<dbReference type="AlphaFoldDB" id="A0A290ZG69"/>
<dbReference type="RefSeq" id="WP_096497598.1">
    <property type="nucleotide sequence ID" value="NZ_CP023445.1"/>
</dbReference>
<evidence type="ECO:0000313" key="4">
    <source>
        <dbReference type="Proteomes" id="UP000218505"/>
    </source>
</evidence>
<feature type="signal peptide" evidence="1">
    <location>
        <begin position="1"/>
        <end position="23"/>
    </location>
</feature>
<dbReference type="Gene3D" id="3.40.190.10">
    <property type="entry name" value="Periplasmic binding protein-like II"/>
    <property type="match status" value="1"/>
</dbReference>
<dbReference type="KEGG" id="apre:CNX65_03765"/>
<evidence type="ECO:0000256" key="1">
    <source>
        <dbReference type="SAM" id="SignalP"/>
    </source>
</evidence>
<dbReference type="PANTHER" id="PTHR30290">
    <property type="entry name" value="PERIPLASMIC BINDING COMPONENT OF ABC TRANSPORTER"/>
    <property type="match status" value="1"/>
</dbReference>
<dbReference type="CDD" id="cd08501">
    <property type="entry name" value="PBP2_Lpqw"/>
    <property type="match status" value="1"/>
</dbReference>
<feature type="domain" description="Solute-binding protein family 5" evidence="2">
    <location>
        <begin position="109"/>
        <end position="515"/>
    </location>
</feature>
<dbReference type="PROSITE" id="PS51257">
    <property type="entry name" value="PROKAR_LIPOPROTEIN"/>
    <property type="match status" value="1"/>
</dbReference>
<dbReference type="GO" id="GO:0015833">
    <property type="term" value="P:peptide transport"/>
    <property type="evidence" value="ECO:0007669"/>
    <property type="project" value="TreeGrafter"/>
</dbReference>
<accession>A0A290ZG69</accession>
<dbReference type="Proteomes" id="UP000218505">
    <property type="component" value="Chromosome"/>
</dbReference>
<evidence type="ECO:0000259" key="2">
    <source>
        <dbReference type="Pfam" id="PF00496"/>
    </source>
</evidence>
<feature type="chain" id="PRO_5039112887" evidence="1">
    <location>
        <begin position="24"/>
        <end position="604"/>
    </location>
</feature>
<dbReference type="GO" id="GO:1904680">
    <property type="term" value="F:peptide transmembrane transporter activity"/>
    <property type="evidence" value="ECO:0007669"/>
    <property type="project" value="TreeGrafter"/>
</dbReference>
<gene>
    <name evidence="3" type="ORF">CNX65_03765</name>
</gene>
<dbReference type="Pfam" id="PF00496">
    <property type="entry name" value="SBP_bac_5"/>
    <property type="match status" value="1"/>
</dbReference>
<reference evidence="3" key="1">
    <citation type="submission" date="2017-09" db="EMBL/GenBank/DDBJ databases">
        <title>Complete Genome Sequence of ansamitocin-producing Bacterium Actinosynnema pretiosum X47.</title>
        <authorList>
            <person name="Cao G."/>
            <person name="Zong G."/>
            <person name="Zhong C."/>
            <person name="Fu J."/>
        </authorList>
    </citation>
    <scope>NUCLEOTIDE SEQUENCE [LARGE SCALE GENOMIC DNA]</scope>
    <source>
        <strain evidence="3">X47</strain>
    </source>
</reference>
<sequence>MRRKTVSAFALMTSAALLLSACGGGGAGSEGEGGQQDSNPGAIGGQDEIFKRPAVDDIGEVAIAVEEGFSNYNNFTGATNNFASTMALSNVQPSPYIVDLVDGKVVIKVDGDLMESIKVTSNDPQVIEWKVRKEAVWSDGQPIDCKDFHLKWLAATSQARTTTSDGESASIFDATPTGYEDISKLECSDGNKTITTTFSKPYADYRGLFSQPGSDGLLPAHVLEQKTGIEDITKITPAQNDETVKKAAEFFTKGWNGWNADVALSGGPYTITSADLSDQTVLERNPKWWGNKGGPSKVILKTNRDAQSAAQQLQNKEVQAIAPQADNAVAQQLRGNDAYTVFASGGQTYEHIDLNMANPLFAQNKELREAFAICTPRTEIVEKLVQDVQPGAKPLGSLTFMPNEVGYEDHYSDLADGDAEAAKKVMEAGGWTLGGDNVYTKGEFRASFKLSHKTVTRRAQTVRLVQASCAKAGIEVIADEAADFNDKRLPASEFEAALFAWVGAPLKAGAFGNYAQKAKGGSANYNNYDSAAVTDTWAKANSELDYEKRITLMNDVDKTMRADLASIPLFQHTDFTASSSDYSPVSYIGVAGGITWNLYAWQKK</sequence>
<keyword evidence="4" id="KW-1185">Reference proteome</keyword>
<proteinExistence type="predicted"/>
<dbReference type="Gene3D" id="3.10.105.10">
    <property type="entry name" value="Dipeptide-binding Protein, Domain 3"/>
    <property type="match status" value="1"/>
</dbReference>
<dbReference type="EMBL" id="CP023445">
    <property type="protein sequence ID" value="ATE57972.1"/>
    <property type="molecule type" value="Genomic_DNA"/>
</dbReference>
<dbReference type="PANTHER" id="PTHR30290:SF65">
    <property type="entry name" value="MONOACYL PHOSPHATIDYLINOSITOL TETRAMANNOSIDE-BINDING PROTEIN LPQW-RELATED"/>
    <property type="match status" value="1"/>
</dbReference>
<organism evidence="3 4">
    <name type="scientific">Actinosynnema pretiosum</name>
    <dbReference type="NCBI Taxonomy" id="42197"/>
    <lineage>
        <taxon>Bacteria</taxon>
        <taxon>Bacillati</taxon>
        <taxon>Actinomycetota</taxon>
        <taxon>Actinomycetes</taxon>
        <taxon>Pseudonocardiales</taxon>
        <taxon>Pseudonocardiaceae</taxon>
        <taxon>Actinosynnema</taxon>
    </lineage>
</organism>
<keyword evidence="1" id="KW-0732">Signal</keyword>
<name>A0A290ZG69_9PSEU</name>
<dbReference type="InterPro" id="IPR039424">
    <property type="entry name" value="SBP_5"/>
</dbReference>
<protein>
    <submittedName>
        <fullName evidence="3">ABC transporter substrate-binding protein</fullName>
    </submittedName>
</protein>
<evidence type="ECO:0000313" key="3">
    <source>
        <dbReference type="EMBL" id="ATE57972.1"/>
    </source>
</evidence>
<dbReference type="SUPFAM" id="SSF53850">
    <property type="entry name" value="Periplasmic binding protein-like II"/>
    <property type="match status" value="1"/>
</dbReference>
<dbReference type="InterPro" id="IPR000914">
    <property type="entry name" value="SBP_5_dom"/>
</dbReference>